<feature type="domain" description="Ketosynthase family 3 (KS3)" evidence="20">
    <location>
        <begin position="36"/>
        <end position="457"/>
    </location>
</feature>
<dbReference type="InterPro" id="IPR020841">
    <property type="entry name" value="PKS_Beta-ketoAc_synthase_dom"/>
</dbReference>
<dbReference type="CDD" id="cd00834">
    <property type="entry name" value="KAS_I_II"/>
    <property type="match status" value="1"/>
</dbReference>
<keyword evidence="5" id="KW-0276">Fatty acid metabolism</keyword>
<dbReference type="GO" id="GO:0005739">
    <property type="term" value="C:mitochondrion"/>
    <property type="evidence" value="ECO:0007669"/>
    <property type="project" value="TreeGrafter"/>
</dbReference>
<evidence type="ECO:0000256" key="3">
    <source>
        <dbReference type="ARBA" id="ARBA00022516"/>
    </source>
</evidence>
<dbReference type="InterPro" id="IPR014031">
    <property type="entry name" value="Ketoacyl_synth_C"/>
</dbReference>
<evidence type="ECO:0000256" key="16">
    <source>
        <dbReference type="ARBA" id="ARBA00054575"/>
    </source>
</evidence>
<evidence type="ECO:0000256" key="2">
    <source>
        <dbReference type="ARBA" id="ARBA00008467"/>
    </source>
</evidence>
<keyword evidence="6" id="KW-0443">Lipid metabolism</keyword>
<protein>
    <recommendedName>
        <fullName evidence="17">3-oxoacyl-[acyl-carrier-protein] synthase</fullName>
    </recommendedName>
</protein>
<evidence type="ECO:0000256" key="17">
    <source>
        <dbReference type="PIRNR" id="PIRNR000447"/>
    </source>
</evidence>
<comment type="catalytic activity">
    <reaction evidence="13">
        <text>decanoyl-[ACP] + malonyl-[ACP] + H(+) = 3-oxododecanoyl-[ACP] + holo-[ACP] + CO2</text>
        <dbReference type="Rhea" id="RHEA:41868"/>
        <dbReference type="Rhea" id="RHEA-COMP:9623"/>
        <dbReference type="Rhea" id="RHEA-COMP:9640"/>
        <dbReference type="Rhea" id="RHEA-COMP:9641"/>
        <dbReference type="Rhea" id="RHEA-COMP:9685"/>
        <dbReference type="ChEBI" id="CHEBI:15378"/>
        <dbReference type="ChEBI" id="CHEBI:16526"/>
        <dbReference type="ChEBI" id="CHEBI:64479"/>
        <dbReference type="ChEBI" id="CHEBI:78449"/>
        <dbReference type="ChEBI" id="CHEBI:78468"/>
        <dbReference type="ChEBI" id="CHEBI:78469"/>
    </reaction>
    <physiologicalReaction direction="left-to-right" evidence="13">
        <dbReference type="Rhea" id="RHEA:41869"/>
    </physiologicalReaction>
</comment>
<evidence type="ECO:0000256" key="15">
    <source>
        <dbReference type="ARBA" id="ARBA00049533"/>
    </source>
</evidence>
<comment type="catalytic activity">
    <reaction evidence="12">
        <text>a fatty acyl-[ACP] + malonyl-[ACP] + H(+) = a 3-oxoacyl-[ACP] + holo-[ACP] + CO2</text>
        <dbReference type="Rhea" id="RHEA:22836"/>
        <dbReference type="Rhea" id="RHEA-COMP:9623"/>
        <dbReference type="Rhea" id="RHEA-COMP:9685"/>
        <dbReference type="Rhea" id="RHEA-COMP:9916"/>
        <dbReference type="Rhea" id="RHEA-COMP:14125"/>
        <dbReference type="ChEBI" id="CHEBI:15378"/>
        <dbReference type="ChEBI" id="CHEBI:16526"/>
        <dbReference type="ChEBI" id="CHEBI:64479"/>
        <dbReference type="ChEBI" id="CHEBI:78449"/>
        <dbReference type="ChEBI" id="CHEBI:78776"/>
        <dbReference type="ChEBI" id="CHEBI:138651"/>
        <dbReference type="EC" id="2.3.1.41"/>
    </reaction>
    <physiologicalReaction direction="left-to-right" evidence="12">
        <dbReference type="Rhea" id="RHEA:22837"/>
    </physiologicalReaction>
</comment>
<dbReference type="GO" id="GO:0006633">
    <property type="term" value="P:fatty acid biosynthetic process"/>
    <property type="evidence" value="ECO:0007669"/>
    <property type="project" value="UniProtKB-KW"/>
</dbReference>
<dbReference type="OrthoDB" id="5334845at2759"/>
<evidence type="ECO:0000256" key="4">
    <source>
        <dbReference type="ARBA" id="ARBA00022679"/>
    </source>
</evidence>
<keyword evidence="8" id="KW-0012">Acyltransferase</keyword>
<proteinExistence type="inferred from homology"/>
<dbReference type="InterPro" id="IPR018201">
    <property type="entry name" value="Ketoacyl_synth_AS"/>
</dbReference>
<comment type="function">
    <text evidence="16">May play a role in the biosynthesis of lipoic acid as well as longer chain fatty acids required for optimal mitochondrial function.</text>
</comment>
<dbReference type="InterPro" id="IPR014030">
    <property type="entry name" value="Ketoacyl_synth_N"/>
</dbReference>
<evidence type="ECO:0000256" key="5">
    <source>
        <dbReference type="ARBA" id="ARBA00022832"/>
    </source>
</evidence>
<dbReference type="SUPFAM" id="SSF53901">
    <property type="entry name" value="Thiolase-like"/>
    <property type="match status" value="2"/>
</dbReference>
<dbReference type="Pfam" id="PF00109">
    <property type="entry name" value="ketoacyl-synt"/>
    <property type="match status" value="1"/>
</dbReference>
<comment type="pathway">
    <text evidence="1">Lipid metabolism; fatty acid biosynthesis.</text>
</comment>
<name>A0A4Y2IHW8_ARAVE</name>
<keyword evidence="7 17" id="KW-0275">Fatty acid biosynthesis</keyword>
<dbReference type="PIRSF" id="PIRSF000447">
    <property type="entry name" value="KAS_II"/>
    <property type="match status" value="1"/>
</dbReference>
<evidence type="ECO:0000256" key="10">
    <source>
        <dbReference type="ARBA" id="ARBA00047451"/>
    </source>
</evidence>
<dbReference type="FunFam" id="3.40.47.10:FF:000015">
    <property type="entry name" value="3-oxoacyl-[acyl-carrier-protein] synthase, mitochondrial"/>
    <property type="match status" value="1"/>
</dbReference>
<evidence type="ECO:0000313" key="22">
    <source>
        <dbReference type="Proteomes" id="UP000499080"/>
    </source>
</evidence>
<sequence>MSLKSASFALKRKIYFINQIQFFKPYRFISSDISDQTRVVVTGLGIVCPLGVGVDHVWKRLLNGETSASSLTDAAYSDIPCKVAAFIPRGEKDGDLNLQKLFRPSDFKKYSLSTVCALIAANEAIKDAAWFPKTDEEYEYTGVAIGTGVIDLMDVVTTGICLKEKGYRGMSPFFVPRILSNIPAGHIAINYGFKGPNHSVSTACATGLHAIGDAYNFIKNKQATVMVCGSAEAVISPVSIAGFSRMRALSTTFNNKPSKASRPFDKDRDGFVMGEGAGVLVLESLNHACQRGAKIYAEVLGYGLSGDAYHITSPPDNGSGAYRCMKQALSRNNLELSEVGYINAHATSTPLGDGIELKAIHNLFQEHSSSLVVSSTKGATGHLLGAAGSVEAIFTILSCFNKIIPPNVNLDNPDVDLPVNVADKSSQPWPVKIQNKRVGVTNSFGFGGTNASVVFCKTDVDDYL</sequence>
<dbReference type="PROSITE" id="PS52004">
    <property type="entry name" value="KS3_2"/>
    <property type="match status" value="1"/>
</dbReference>
<dbReference type="FunFam" id="3.40.47.10:FF:000024">
    <property type="entry name" value="3-oxoacyl-[acyl-carrier-protein] synthase, mitochondrial"/>
    <property type="match status" value="1"/>
</dbReference>
<keyword evidence="4 17" id="KW-0808">Transferase</keyword>
<evidence type="ECO:0000256" key="12">
    <source>
        <dbReference type="ARBA" id="ARBA00048506"/>
    </source>
</evidence>
<dbReference type="PANTHER" id="PTHR11712">
    <property type="entry name" value="POLYKETIDE SYNTHASE-RELATED"/>
    <property type="match status" value="1"/>
</dbReference>
<comment type="catalytic activity">
    <reaction evidence="15">
        <text>octanoyl-[ACP] + malonyl-[ACP] + H(+) = 3-oxodecanoyl-[ACP] + holo-[ACP] + CO2</text>
        <dbReference type="Rhea" id="RHEA:41852"/>
        <dbReference type="Rhea" id="RHEA-COMP:9623"/>
        <dbReference type="Rhea" id="RHEA-COMP:9636"/>
        <dbReference type="Rhea" id="RHEA-COMP:9637"/>
        <dbReference type="Rhea" id="RHEA-COMP:9685"/>
        <dbReference type="ChEBI" id="CHEBI:15378"/>
        <dbReference type="ChEBI" id="CHEBI:16526"/>
        <dbReference type="ChEBI" id="CHEBI:64479"/>
        <dbReference type="ChEBI" id="CHEBI:78449"/>
        <dbReference type="ChEBI" id="CHEBI:78463"/>
        <dbReference type="ChEBI" id="CHEBI:78464"/>
    </reaction>
    <physiologicalReaction direction="left-to-right" evidence="15">
        <dbReference type="Rhea" id="RHEA:41853"/>
    </physiologicalReaction>
</comment>
<evidence type="ECO:0000256" key="7">
    <source>
        <dbReference type="ARBA" id="ARBA00023160"/>
    </source>
</evidence>
<evidence type="ECO:0000256" key="19">
    <source>
        <dbReference type="RuleBase" id="RU003694"/>
    </source>
</evidence>
<comment type="caution">
    <text evidence="21">The sequence shown here is derived from an EMBL/GenBank/DDBJ whole genome shotgun (WGS) entry which is preliminary data.</text>
</comment>
<dbReference type="GO" id="GO:0004315">
    <property type="term" value="F:3-oxoacyl-[acyl-carrier-protein] synthase activity"/>
    <property type="evidence" value="ECO:0007669"/>
    <property type="project" value="UniProtKB-EC"/>
</dbReference>
<dbReference type="AlphaFoldDB" id="A0A4Y2IHW8"/>
<gene>
    <name evidence="21" type="primary">OXSM</name>
    <name evidence="21" type="ORF">AVEN_109482_1</name>
</gene>
<evidence type="ECO:0000259" key="20">
    <source>
        <dbReference type="PROSITE" id="PS52004"/>
    </source>
</evidence>
<comment type="similarity">
    <text evidence="2 17 19">Belongs to the thiolase-like superfamily. Beta-ketoacyl-ACP synthases family.</text>
</comment>
<dbReference type="EMBL" id="BGPR01002678">
    <property type="protein sequence ID" value="GBM77255.1"/>
    <property type="molecule type" value="Genomic_DNA"/>
</dbReference>
<dbReference type="PROSITE" id="PS00606">
    <property type="entry name" value="KS3_1"/>
    <property type="match status" value="1"/>
</dbReference>
<evidence type="ECO:0000256" key="11">
    <source>
        <dbReference type="ARBA" id="ARBA00047578"/>
    </source>
</evidence>
<accession>A0A4Y2IHW8</accession>
<keyword evidence="3 17" id="KW-0444">Lipid biosynthesis</keyword>
<evidence type="ECO:0000313" key="21">
    <source>
        <dbReference type="EMBL" id="GBM77255.1"/>
    </source>
</evidence>
<dbReference type="Pfam" id="PF02801">
    <property type="entry name" value="Ketoacyl-synt_C"/>
    <property type="match status" value="1"/>
</dbReference>
<dbReference type="NCBIfam" id="NF005589">
    <property type="entry name" value="PRK07314.1"/>
    <property type="match status" value="1"/>
</dbReference>
<evidence type="ECO:0000256" key="9">
    <source>
        <dbReference type="ARBA" id="ARBA00047394"/>
    </source>
</evidence>
<dbReference type="InterPro" id="IPR016039">
    <property type="entry name" value="Thiolase-like"/>
</dbReference>
<evidence type="ECO:0000256" key="6">
    <source>
        <dbReference type="ARBA" id="ARBA00023098"/>
    </source>
</evidence>
<comment type="catalytic activity">
    <reaction evidence="14">
        <text>butanoyl-[ACP] + malonyl-[ACP] + H(+) = 3-oxohexanoyl-[ACP] + holo-[ACP] + CO2</text>
        <dbReference type="Rhea" id="RHEA:41820"/>
        <dbReference type="Rhea" id="RHEA-COMP:9623"/>
        <dbReference type="Rhea" id="RHEA-COMP:9628"/>
        <dbReference type="Rhea" id="RHEA-COMP:9629"/>
        <dbReference type="Rhea" id="RHEA-COMP:9685"/>
        <dbReference type="ChEBI" id="CHEBI:15378"/>
        <dbReference type="ChEBI" id="CHEBI:16526"/>
        <dbReference type="ChEBI" id="CHEBI:64479"/>
        <dbReference type="ChEBI" id="CHEBI:78449"/>
        <dbReference type="ChEBI" id="CHEBI:78454"/>
        <dbReference type="ChEBI" id="CHEBI:78456"/>
    </reaction>
    <physiologicalReaction direction="left-to-right" evidence="14">
        <dbReference type="Rhea" id="RHEA:41821"/>
    </physiologicalReaction>
</comment>
<evidence type="ECO:0000256" key="14">
    <source>
        <dbReference type="ARBA" id="ARBA00049449"/>
    </source>
</evidence>
<evidence type="ECO:0000256" key="1">
    <source>
        <dbReference type="ARBA" id="ARBA00005194"/>
    </source>
</evidence>
<dbReference type="SMART" id="SM00825">
    <property type="entry name" value="PKS_KS"/>
    <property type="match status" value="1"/>
</dbReference>
<evidence type="ECO:0000256" key="13">
    <source>
        <dbReference type="ARBA" id="ARBA00049109"/>
    </source>
</evidence>
<organism evidence="21 22">
    <name type="scientific">Araneus ventricosus</name>
    <name type="common">Orbweaver spider</name>
    <name type="synonym">Epeira ventricosa</name>
    <dbReference type="NCBI Taxonomy" id="182803"/>
    <lineage>
        <taxon>Eukaryota</taxon>
        <taxon>Metazoa</taxon>
        <taxon>Ecdysozoa</taxon>
        <taxon>Arthropoda</taxon>
        <taxon>Chelicerata</taxon>
        <taxon>Arachnida</taxon>
        <taxon>Araneae</taxon>
        <taxon>Araneomorphae</taxon>
        <taxon>Entelegynae</taxon>
        <taxon>Araneoidea</taxon>
        <taxon>Araneidae</taxon>
        <taxon>Araneus</taxon>
    </lineage>
</organism>
<comment type="catalytic activity">
    <reaction evidence="11">
        <text>dodecanoyl-[ACP] + malonyl-[ACP] + H(+) = 3-oxotetradecanoyl-[ACP] + holo-[ACP] + CO2</text>
        <dbReference type="Rhea" id="RHEA:41884"/>
        <dbReference type="Rhea" id="RHEA-COMP:9623"/>
        <dbReference type="Rhea" id="RHEA-COMP:9644"/>
        <dbReference type="Rhea" id="RHEA-COMP:9645"/>
        <dbReference type="Rhea" id="RHEA-COMP:9685"/>
        <dbReference type="ChEBI" id="CHEBI:15378"/>
        <dbReference type="ChEBI" id="CHEBI:16526"/>
        <dbReference type="ChEBI" id="CHEBI:64479"/>
        <dbReference type="ChEBI" id="CHEBI:65264"/>
        <dbReference type="ChEBI" id="CHEBI:78449"/>
        <dbReference type="ChEBI" id="CHEBI:78473"/>
    </reaction>
    <physiologicalReaction direction="left-to-right" evidence="11">
        <dbReference type="Rhea" id="RHEA:41885"/>
    </physiologicalReaction>
</comment>
<evidence type="ECO:0000256" key="18">
    <source>
        <dbReference type="PIRSR" id="PIRSR000447-1"/>
    </source>
</evidence>
<dbReference type="InterPro" id="IPR017568">
    <property type="entry name" value="3-oxoacyl-ACP_synth-2"/>
</dbReference>
<dbReference type="Gene3D" id="3.40.47.10">
    <property type="match status" value="2"/>
</dbReference>
<dbReference type="PANTHER" id="PTHR11712:SF336">
    <property type="entry name" value="3-OXOACYL-[ACYL-CARRIER-PROTEIN] SYNTHASE, MITOCHONDRIAL"/>
    <property type="match status" value="1"/>
</dbReference>
<comment type="catalytic activity">
    <reaction evidence="9">
        <text>hexanoyl-[ACP] + malonyl-[ACP] + H(+) = 3-oxooctanoyl-[ACP] + holo-[ACP] + CO2</text>
        <dbReference type="Rhea" id="RHEA:41836"/>
        <dbReference type="Rhea" id="RHEA-COMP:9623"/>
        <dbReference type="Rhea" id="RHEA-COMP:9632"/>
        <dbReference type="Rhea" id="RHEA-COMP:9633"/>
        <dbReference type="Rhea" id="RHEA-COMP:9685"/>
        <dbReference type="ChEBI" id="CHEBI:15378"/>
        <dbReference type="ChEBI" id="CHEBI:16526"/>
        <dbReference type="ChEBI" id="CHEBI:64479"/>
        <dbReference type="ChEBI" id="CHEBI:78449"/>
        <dbReference type="ChEBI" id="CHEBI:78459"/>
        <dbReference type="ChEBI" id="CHEBI:78460"/>
    </reaction>
    <physiologicalReaction direction="left-to-right" evidence="9">
        <dbReference type="Rhea" id="RHEA:41837"/>
    </physiologicalReaction>
</comment>
<comment type="catalytic activity">
    <reaction evidence="10">
        <text>tetradecanoyl-[ACP] + malonyl-[ACP] + H(+) = 3-oxohexadecanoyl-[ACP] + holo-[ACP] + CO2</text>
        <dbReference type="Rhea" id="RHEA:41900"/>
        <dbReference type="Rhea" id="RHEA-COMP:9623"/>
        <dbReference type="Rhea" id="RHEA-COMP:9648"/>
        <dbReference type="Rhea" id="RHEA-COMP:9649"/>
        <dbReference type="Rhea" id="RHEA-COMP:9685"/>
        <dbReference type="ChEBI" id="CHEBI:15378"/>
        <dbReference type="ChEBI" id="CHEBI:16526"/>
        <dbReference type="ChEBI" id="CHEBI:64479"/>
        <dbReference type="ChEBI" id="CHEBI:78449"/>
        <dbReference type="ChEBI" id="CHEBI:78477"/>
        <dbReference type="ChEBI" id="CHEBI:78478"/>
    </reaction>
    <physiologicalReaction direction="left-to-right" evidence="10">
        <dbReference type="Rhea" id="RHEA:41901"/>
    </physiologicalReaction>
</comment>
<feature type="active site" description="For beta-ketoacyl synthase activity" evidence="18">
    <location>
        <position position="204"/>
    </location>
</feature>
<evidence type="ECO:0000256" key="8">
    <source>
        <dbReference type="ARBA" id="ARBA00023315"/>
    </source>
</evidence>
<dbReference type="NCBIfam" id="TIGR03150">
    <property type="entry name" value="fabF"/>
    <property type="match status" value="1"/>
</dbReference>
<keyword evidence="22" id="KW-1185">Reference proteome</keyword>
<dbReference type="Proteomes" id="UP000499080">
    <property type="component" value="Unassembled WGS sequence"/>
</dbReference>
<reference evidence="21 22" key="1">
    <citation type="journal article" date="2019" name="Sci. Rep.">
        <title>Orb-weaving spider Araneus ventricosus genome elucidates the spidroin gene catalogue.</title>
        <authorList>
            <person name="Kono N."/>
            <person name="Nakamura H."/>
            <person name="Ohtoshi R."/>
            <person name="Moran D.A.P."/>
            <person name="Shinohara A."/>
            <person name="Yoshida Y."/>
            <person name="Fujiwara M."/>
            <person name="Mori M."/>
            <person name="Tomita M."/>
            <person name="Arakawa K."/>
        </authorList>
    </citation>
    <scope>NUCLEOTIDE SEQUENCE [LARGE SCALE GENOMIC DNA]</scope>
</reference>
<dbReference type="InterPro" id="IPR000794">
    <property type="entry name" value="Beta-ketoacyl_synthase"/>
</dbReference>